<name>A0A3S2P5K6_ORYJA</name>
<gene>
    <name evidence="2" type="ORF">OJAV_G00203500</name>
</gene>
<evidence type="ECO:0000313" key="2">
    <source>
        <dbReference type="EMBL" id="RVE57877.1"/>
    </source>
</evidence>
<feature type="region of interest" description="Disordered" evidence="1">
    <location>
        <begin position="51"/>
        <end position="88"/>
    </location>
</feature>
<accession>A0A3S2P5K6</accession>
<reference evidence="2 3" key="2">
    <citation type="submission" date="2019-01" db="EMBL/GenBank/DDBJ databases">
        <title>A chromosome length genome reference of the Java medaka (oryzias javanicus).</title>
        <authorList>
            <person name="Herpin A."/>
            <person name="Takehana Y."/>
            <person name="Naruse K."/>
            <person name="Ansai S."/>
            <person name="Kawaguchi M."/>
        </authorList>
    </citation>
    <scope>NUCLEOTIDE SEQUENCE [LARGE SCALE GENOMIC DNA]</scope>
    <source>
        <strain evidence="2">RS831</strain>
        <tissue evidence="2">Whole body</tissue>
    </source>
</reference>
<feature type="compositionally biased region" description="Polar residues" evidence="1">
    <location>
        <begin position="7"/>
        <end position="18"/>
    </location>
</feature>
<evidence type="ECO:0000313" key="3">
    <source>
        <dbReference type="Proteomes" id="UP000283210"/>
    </source>
</evidence>
<reference evidence="2 3" key="1">
    <citation type="submission" date="2018-11" db="EMBL/GenBank/DDBJ databases">
        <authorList>
            <person name="Lopez-Roques C."/>
            <person name="Donnadieu C."/>
            <person name="Bouchez O."/>
            <person name="Klopp C."/>
            <person name="Cabau C."/>
            <person name="Zahm M."/>
        </authorList>
    </citation>
    <scope>NUCLEOTIDE SEQUENCE [LARGE SCALE GENOMIC DNA]</scope>
    <source>
        <strain evidence="2">RS831</strain>
        <tissue evidence="2">Whole body</tissue>
    </source>
</reference>
<protein>
    <submittedName>
        <fullName evidence="2">Uncharacterized protein</fullName>
    </submittedName>
</protein>
<proteinExistence type="predicted"/>
<dbReference type="AlphaFoldDB" id="A0A3S2P5K6"/>
<feature type="region of interest" description="Disordered" evidence="1">
    <location>
        <begin position="1"/>
        <end position="22"/>
    </location>
</feature>
<keyword evidence="3" id="KW-1185">Reference proteome</keyword>
<organism evidence="2 3">
    <name type="scientific">Oryzias javanicus</name>
    <name type="common">Javanese ricefish</name>
    <name type="synonym">Aplocheilus javanicus</name>
    <dbReference type="NCBI Taxonomy" id="123683"/>
    <lineage>
        <taxon>Eukaryota</taxon>
        <taxon>Metazoa</taxon>
        <taxon>Chordata</taxon>
        <taxon>Craniata</taxon>
        <taxon>Vertebrata</taxon>
        <taxon>Euteleostomi</taxon>
        <taxon>Actinopterygii</taxon>
        <taxon>Neopterygii</taxon>
        <taxon>Teleostei</taxon>
        <taxon>Neoteleostei</taxon>
        <taxon>Acanthomorphata</taxon>
        <taxon>Ovalentaria</taxon>
        <taxon>Atherinomorphae</taxon>
        <taxon>Beloniformes</taxon>
        <taxon>Adrianichthyidae</taxon>
        <taxon>Oryziinae</taxon>
        <taxon>Oryzias</taxon>
    </lineage>
</organism>
<dbReference type="Proteomes" id="UP000283210">
    <property type="component" value="Chromosome 21"/>
</dbReference>
<dbReference type="EMBL" id="CM012457">
    <property type="protein sequence ID" value="RVE57877.1"/>
    <property type="molecule type" value="Genomic_DNA"/>
</dbReference>
<evidence type="ECO:0000256" key="1">
    <source>
        <dbReference type="SAM" id="MobiDB-lite"/>
    </source>
</evidence>
<sequence>MERASGTAASCQFHTVTDTHPPLPVCVRAKEYSARAGDREGKRRGRWSLCEREKETGSASAIGRKRQHPRPWRAAPAWTAQADSATRR</sequence>